<protein>
    <submittedName>
        <fullName evidence="1">Uncharacterized protein</fullName>
    </submittedName>
</protein>
<accession>A0A7R9ISN8</accession>
<dbReference type="EMBL" id="OE009697">
    <property type="protein sequence ID" value="CAD7463908.1"/>
    <property type="molecule type" value="Genomic_DNA"/>
</dbReference>
<name>A0A7R9ISN8_9NEOP</name>
<reference evidence="1" key="1">
    <citation type="submission" date="2020-11" db="EMBL/GenBank/DDBJ databases">
        <authorList>
            <person name="Tran Van P."/>
        </authorList>
    </citation>
    <scope>NUCLEOTIDE SEQUENCE</scope>
</reference>
<gene>
    <name evidence="1" type="ORF">TTEB3V08_LOCUS11787</name>
</gene>
<dbReference type="AlphaFoldDB" id="A0A7R9ISN8"/>
<organism evidence="1">
    <name type="scientific">Timema tahoe</name>
    <dbReference type="NCBI Taxonomy" id="61484"/>
    <lineage>
        <taxon>Eukaryota</taxon>
        <taxon>Metazoa</taxon>
        <taxon>Ecdysozoa</taxon>
        <taxon>Arthropoda</taxon>
        <taxon>Hexapoda</taxon>
        <taxon>Insecta</taxon>
        <taxon>Pterygota</taxon>
        <taxon>Neoptera</taxon>
        <taxon>Polyneoptera</taxon>
        <taxon>Phasmatodea</taxon>
        <taxon>Timematodea</taxon>
        <taxon>Timematoidea</taxon>
        <taxon>Timematidae</taxon>
        <taxon>Timema</taxon>
    </lineage>
</organism>
<proteinExistence type="predicted"/>
<evidence type="ECO:0000313" key="1">
    <source>
        <dbReference type="EMBL" id="CAD7463908.1"/>
    </source>
</evidence>
<sequence length="67" mass="8058">MEVDSSPSRRIGKNKLSDEMLKLHRNTNRYTAYDIHRTRTDKMRMEIQDTITSHLEFRLPCPQHTTR</sequence>